<dbReference type="OMA" id="NMPVQAK"/>
<feature type="compositionally biased region" description="Polar residues" evidence="1">
    <location>
        <begin position="321"/>
        <end position="335"/>
    </location>
</feature>
<evidence type="ECO:0000313" key="3">
    <source>
        <dbReference type="Proteomes" id="UP000007963"/>
    </source>
</evidence>
<protein>
    <submittedName>
        <fullName evidence="2">Uncharacterized protein</fullName>
    </submittedName>
</protein>
<gene>
    <name evidence="2" type="ORF">ATEG_05619</name>
</gene>
<evidence type="ECO:0000256" key="1">
    <source>
        <dbReference type="SAM" id="MobiDB-lite"/>
    </source>
</evidence>
<feature type="compositionally biased region" description="Basic and acidic residues" evidence="1">
    <location>
        <begin position="398"/>
        <end position="418"/>
    </location>
</feature>
<dbReference type="HOGENOM" id="CLU_022827_1_0_1"/>
<dbReference type="AlphaFoldDB" id="Q0CL15"/>
<dbReference type="OrthoDB" id="20105at2759"/>
<feature type="region of interest" description="Disordered" evidence="1">
    <location>
        <begin position="303"/>
        <end position="510"/>
    </location>
</feature>
<accession>Q0CL15</accession>
<dbReference type="VEuPathDB" id="FungiDB:ATEG_05619"/>
<evidence type="ECO:0000313" key="2">
    <source>
        <dbReference type="EMBL" id="EAU34688.1"/>
    </source>
</evidence>
<name>Q0CL15_ASPTN</name>
<feature type="compositionally biased region" description="Basic and acidic residues" evidence="1">
    <location>
        <begin position="365"/>
        <end position="390"/>
    </location>
</feature>
<sequence>METSLLEPQGAVEDYELALRTALLEKEYQATLGHTAQLLDAEKSRVTKVEQLLLQFENETLRYQLDRADRELANMMKEEYKSRSILDGARQELNELRNQQRFASQEIERLRNELATINNTTAGSKELLAEISRLSKDLADSRAEIERLASQCTSTNTTIAEKQALERQLNTLEVQREDEKRAHERSLAKLSKQGEELYALRSSLEEARRQLVKEVEARKSQERVSHQQSQKAYAQRLASEDGSETLNKKPRQVHEQSQATQSAHYRQPENRNEAGNTVRSRITAIEQSNSRLNPELTIATPGAVRVQSKKPKVSALPGDKSSFSITPFLNRTTGLRDSLSSDNESDELHSSTPIMNTTKAPGKTKKNEIQVQDRDGSVSERPSTESKQHLEQTSSEVKVAKEGQRKPADVPKIDDRSDGSSILSTHLTLAQAKTRKRKLGAQRDRSIFDDDDDEEDDDFKGMRKQGRKLAGPGRNVGVQSSAMKAGPLSLGRGFGGFSEFSPLKKDRKRL</sequence>
<dbReference type="GeneID" id="4320752"/>
<feature type="region of interest" description="Disordered" evidence="1">
    <location>
        <begin position="217"/>
        <end position="278"/>
    </location>
</feature>
<feature type="compositionally biased region" description="Polar residues" evidence="1">
    <location>
        <begin position="419"/>
        <end position="428"/>
    </location>
</feature>
<reference evidence="3" key="1">
    <citation type="submission" date="2005-09" db="EMBL/GenBank/DDBJ databases">
        <title>Annotation of the Aspergillus terreus NIH2624 genome.</title>
        <authorList>
            <person name="Birren B.W."/>
            <person name="Lander E.S."/>
            <person name="Galagan J.E."/>
            <person name="Nusbaum C."/>
            <person name="Devon K."/>
            <person name="Henn M."/>
            <person name="Ma L.-J."/>
            <person name="Jaffe D.B."/>
            <person name="Butler J."/>
            <person name="Alvarez P."/>
            <person name="Gnerre S."/>
            <person name="Grabherr M."/>
            <person name="Kleber M."/>
            <person name="Mauceli E.W."/>
            <person name="Brockman W."/>
            <person name="Rounsley S."/>
            <person name="Young S.K."/>
            <person name="LaButti K."/>
            <person name="Pushparaj V."/>
            <person name="DeCaprio D."/>
            <person name="Crawford M."/>
            <person name="Koehrsen M."/>
            <person name="Engels R."/>
            <person name="Montgomery P."/>
            <person name="Pearson M."/>
            <person name="Howarth C."/>
            <person name="Larson L."/>
            <person name="Luoma S."/>
            <person name="White J."/>
            <person name="Alvarado L."/>
            <person name="Kodira C.D."/>
            <person name="Zeng Q."/>
            <person name="Oleary S."/>
            <person name="Yandava C."/>
            <person name="Denning D.W."/>
            <person name="Nierman W.C."/>
            <person name="Milne T."/>
            <person name="Madden K."/>
        </authorList>
    </citation>
    <scope>NUCLEOTIDE SEQUENCE [LARGE SCALE GENOMIC DNA]</scope>
    <source>
        <strain evidence="3">NIH 2624 / FGSC A1156</strain>
    </source>
</reference>
<dbReference type="STRING" id="341663.Q0CL15"/>
<feature type="compositionally biased region" description="Acidic residues" evidence="1">
    <location>
        <begin position="449"/>
        <end position="458"/>
    </location>
</feature>
<dbReference type="EMBL" id="CH476600">
    <property type="protein sequence ID" value="EAU34688.1"/>
    <property type="molecule type" value="Genomic_DNA"/>
</dbReference>
<proteinExistence type="predicted"/>
<dbReference type="RefSeq" id="XP_001214797.1">
    <property type="nucleotide sequence ID" value="XM_001214797.1"/>
</dbReference>
<dbReference type="Proteomes" id="UP000007963">
    <property type="component" value="Unassembled WGS sequence"/>
</dbReference>
<dbReference type="eggNOG" id="ENOG502SIQW">
    <property type="taxonomic scope" value="Eukaryota"/>
</dbReference>
<feature type="compositionally biased region" description="Polar residues" evidence="1">
    <location>
        <begin position="255"/>
        <end position="264"/>
    </location>
</feature>
<organism evidence="2 3">
    <name type="scientific">Aspergillus terreus (strain NIH 2624 / FGSC A1156)</name>
    <dbReference type="NCBI Taxonomy" id="341663"/>
    <lineage>
        <taxon>Eukaryota</taxon>
        <taxon>Fungi</taxon>
        <taxon>Dikarya</taxon>
        <taxon>Ascomycota</taxon>
        <taxon>Pezizomycotina</taxon>
        <taxon>Eurotiomycetes</taxon>
        <taxon>Eurotiomycetidae</taxon>
        <taxon>Eurotiales</taxon>
        <taxon>Aspergillaceae</taxon>
        <taxon>Aspergillus</taxon>
        <taxon>Aspergillus subgen. Circumdati</taxon>
    </lineage>
</organism>